<dbReference type="RefSeq" id="XP_045149500.1">
    <property type="nucleotide sequence ID" value="XM_045293565.1"/>
</dbReference>
<gene>
    <name evidence="2" type="primary">SPATA33</name>
</gene>
<evidence type="ECO:0000313" key="2">
    <source>
        <dbReference type="RefSeq" id="XP_045149500.1"/>
    </source>
</evidence>
<protein>
    <submittedName>
        <fullName evidence="2">Spermatogenesis-associated protein 33</fullName>
    </submittedName>
</protein>
<name>A0AC55DCP6_ECHTE</name>
<keyword evidence="1" id="KW-1185">Reference proteome</keyword>
<organism evidence="1 2">
    <name type="scientific">Echinops telfairi</name>
    <name type="common">Lesser hedgehog tenrec</name>
    <dbReference type="NCBI Taxonomy" id="9371"/>
    <lineage>
        <taxon>Eukaryota</taxon>
        <taxon>Metazoa</taxon>
        <taxon>Chordata</taxon>
        <taxon>Craniata</taxon>
        <taxon>Vertebrata</taxon>
        <taxon>Euteleostomi</taxon>
        <taxon>Mammalia</taxon>
        <taxon>Eutheria</taxon>
        <taxon>Afrotheria</taxon>
        <taxon>Tenrecidae</taxon>
        <taxon>Tenrecinae</taxon>
        <taxon>Echinops</taxon>
    </lineage>
</organism>
<proteinExistence type="predicted"/>
<reference evidence="2" key="1">
    <citation type="submission" date="2025-08" db="UniProtKB">
        <authorList>
            <consortium name="RefSeq"/>
        </authorList>
    </citation>
    <scope>IDENTIFICATION</scope>
</reference>
<sequence length="171" mass="18939">MGLSKSKQKANQGNEPGPAGPSPQMQSGWTPDRVQVTPQLPYREAERKGTAYSNPKSKEKPLERASPEPRQADRKSQDTTPRSSETPYQRKVTSRRQGPSASYEVEEKPRPAKLSKTSGSIPQIVITSASNETLNSPEIEPKTIKEYATFGPLARHRNPSTVDAYHPEDLE</sequence>
<accession>A0AC55DCP6</accession>
<dbReference type="Proteomes" id="UP000694863">
    <property type="component" value="Unplaced"/>
</dbReference>
<evidence type="ECO:0000313" key="1">
    <source>
        <dbReference type="Proteomes" id="UP000694863"/>
    </source>
</evidence>